<dbReference type="PANTHER" id="PTHR47272">
    <property type="entry name" value="DDE_TNP_1_7 DOMAIN-CONTAINING PROTEIN"/>
    <property type="match status" value="1"/>
</dbReference>
<dbReference type="EMBL" id="JYDL01000183">
    <property type="protein sequence ID" value="KRX13785.1"/>
    <property type="molecule type" value="Genomic_DNA"/>
</dbReference>
<accession>A0A0V0RGZ3</accession>
<reference evidence="3 4" key="1">
    <citation type="submission" date="2015-01" db="EMBL/GenBank/DDBJ databases">
        <title>Evolution of Trichinella species and genotypes.</title>
        <authorList>
            <person name="Korhonen P.K."/>
            <person name="Edoardo P."/>
            <person name="Giuseppe L.R."/>
            <person name="Gasser R.B."/>
        </authorList>
    </citation>
    <scope>NUCLEOTIDE SEQUENCE [LARGE SCALE GENOMIC DNA]</scope>
    <source>
        <strain evidence="3">ISS37</strain>
    </source>
</reference>
<keyword evidence="4" id="KW-1185">Reference proteome</keyword>
<evidence type="ECO:0000256" key="1">
    <source>
        <dbReference type="SAM" id="MobiDB-lite"/>
    </source>
</evidence>
<gene>
    <name evidence="3" type="ORF">T07_217</name>
</gene>
<comment type="caution">
    <text evidence="3">The sequence shown here is derived from an EMBL/GenBank/DDBJ whole genome shotgun (WGS) entry which is preliminary data.</text>
</comment>
<organism evidence="3 4">
    <name type="scientific">Trichinella nelsoni</name>
    <dbReference type="NCBI Taxonomy" id="6336"/>
    <lineage>
        <taxon>Eukaryota</taxon>
        <taxon>Metazoa</taxon>
        <taxon>Ecdysozoa</taxon>
        <taxon>Nematoda</taxon>
        <taxon>Enoplea</taxon>
        <taxon>Dorylaimia</taxon>
        <taxon>Trichinellida</taxon>
        <taxon>Trichinellidae</taxon>
        <taxon>Trichinella</taxon>
    </lineage>
</organism>
<dbReference type="Proteomes" id="UP000054630">
    <property type="component" value="Unassembled WGS sequence"/>
</dbReference>
<evidence type="ECO:0000313" key="4">
    <source>
        <dbReference type="Proteomes" id="UP000054630"/>
    </source>
</evidence>
<protein>
    <recommendedName>
        <fullName evidence="2">PiggyBac transposable element-derived protein domain-containing protein</fullName>
    </recommendedName>
</protein>
<dbReference type="Pfam" id="PF13843">
    <property type="entry name" value="DDE_Tnp_1_7"/>
    <property type="match status" value="1"/>
</dbReference>
<sequence length="149" mass="17578">MSCPAIVKEYNKYIGGVDLAGMLRALYRIDHRSRKWYRRIFFWTIHVAVVNGWLQYKRDLKTSEVASGRPKDLMQFTLDVAEALTKVNKAYPRKSHGRMSQRANVKTSRRRVRRPEPRTAARFDQVACTLARNYNRKNRCRSCRKASRK</sequence>
<feature type="region of interest" description="Disordered" evidence="1">
    <location>
        <begin position="92"/>
        <end position="118"/>
    </location>
</feature>
<evidence type="ECO:0000259" key="2">
    <source>
        <dbReference type="Pfam" id="PF13843"/>
    </source>
</evidence>
<evidence type="ECO:0000313" key="3">
    <source>
        <dbReference type="EMBL" id="KRX13785.1"/>
    </source>
</evidence>
<dbReference type="OrthoDB" id="10051268at2759"/>
<name>A0A0V0RGZ3_9BILA</name>
<proteinExistence type="predicted"/>
<dbReference type="InterPro" id="IPR029526">
    <property type="entry name" value="PGBD"/>
</dbReference>
<dbReference type="PANTHER" id="PTHR47272:SF2">
    <property type="entry name" value="PIGGYBAC TRANSPOSABLE ELEMENT-DERIVED PROTEIN 3-LIKE"/>
    <property type="match status" value="1"/>
</dbReference>
<dbReference type="STRING" id="6336.A0A0V0RGZ3"/>
<dbReference type="AlphaFoldDB" id="A0A0V0RGZ3"/>
<feature type="domain" description="PiggyBac transposable element-derived protein" evidence="2">
    <location>
        <begin position="3"/>
        <end position="53"/>
    </location>
</feature>